<feature type="domain" description="EF-hand" evidence="4">
    <location>
        <begin position="152"/>
        <end position="187"/>
    </location>
</feature>
<protein>
    <submittedName>
        <fullName evidence="5">Calcium binding protein</fullName>
    </submittedName>
</protein>
<dbReference type="Gene3D" id="1.10.238.10">
    <property type="entry name" value="EF-hand"/>
    <property type="match status" value="1"/>
</dbReference>
<dbReference type="InterPro" id="IPR018247">
    <property type="entry name" value="EF_Hand_1_Ca_BS"/>
</dbReference>
<feature type="signal peptide" evidence="3">
    <location>
        <begin position="1"/>
        <end position="20"/>
    </location>
</feature>
<organism evidence="5 6">
    <name type="scientific">Seminavis robusta</name>
    <dbReference type="NCBI Taxonomy" id="568900"/>
    <lineage>
        <taxon>Eukaryota</taxon>
        <taxon>Sar</taxon>
        <taxon>Stramenopiles</taxon>
        <taxon>Ochrophyta</taxon>
        <taxon>Bacillariophyta</taxon>
        <taxon>Bacillariophyceae</taxon>
        <taxon>Bacillariophycidae</taxon>
        <taxon>Naviculales</taxon>
        <taxon>Naviculaceae</taxon>
        <taxon>Seminavis</taxon>
    </lineage>
</organism>
<dbReference type="PROSITE" id="PS00018">
    <property type="entry name" value="EF_HAND_1"/>
    <property type="match status" value="2"/>
</dbReference>
<dbReference type="GO" id="GO:0009773">
    <property type="term" value="P:photosynthetic electron transport in photosystem I"/>
    <property type="evidence" value="ECO:0007669"/>
    <property type="project" value="InterPro"/>
</dbReference>
<comment type="caution">
    <text evidence="5">The sequence shown here is derived from an EMBL/GenBank/DDBJ whole genome shotgun (WGS) entry which is preliminary data.</text>
</comment>
<dbReference type="OrthoDB" id="26525at2759"/>
<dbReference type="SMART" id="SM00054">
    <property type="entry name" value="EFh"/>
    <property type="match status" value="2"/>
</dbReference>
<name>A0A9N8DE53_9STRA</name>
<evidence type="ECO:0000313" key="5">
    <source>
        <dbReference type="EMBL" id="CAB9501009.1"/>
    </source>
</evidence>
<reference evidence="5" key="1">
    <citation type="submission" date="2020-06" db="EMBL/GenBank/DDBJ databases">
        <authorList>
            <consortium name="Plant Systems Biology data submission"/>
        </authorList>
    </citation>
    <scope>NUCLEOTIDE SEQUENCE</scope>
    <source>
        <strain evidence="5">D6</strain>
    </source>
</reference>
<evidence type="ECO:0000256" key="3">
    <source>
        <dbReference type="SAM" id="SignalP"/>
    </source>
</evidence>
<gene>
    <name evidence="5" type="ORF">SEMRO_97_G050180.1</name>
</gene>
<keyword evidence="6" id="KW-1185">Reference proteome</keyword>
<dbReference type="Proteomes" id="UP001153069">
    <property type="component" value="Unassembled WGS sequence"/>
</dbReference>
<keyword evidence="1" id="KW-0106">Calcium</keyword>
<dbReference type="GO" id="GO:0009644">
    <property type="term" value="P:response to high light intensity"/>
    <property type="evidence" value="ECO:0007669"/>
    <property type="project" value="InterPro"/>
</dbReference>
<dbReference type="SUPFAM" id="SSF47473">
    <property type="entry name" value="EF-hand"/>
    <property type="match status" value="1"/>
</dbReference>
<dbReference type="CDD" id="cd00051">
    <property type="entry name" value="EFh"/>
    <property type="match status" value="1"/>
</dbReference>
<dbReference type="GO" id="GO:0005509">
    <property type="term" value="F:calcium ion binding"/>
    <property type="evidence" value="ECO:0007669"/>
    <property type="project" value="InterPro"/>
</dbReference>
<dbReference type="Pfam" id="PF13499">
    <property type="entry name" value="EF-hand_7"/>
    <property type="match status" value="1"/>
</dbReference>
<evidence type="ECO:0000256" key="1">
    <source>
        <dbReference type="ARBA" id="ARBA00022837"/>
    </source>
</evidence>
<feature type="domain" description="EF-hand" evidence="4">
    <location>
        <begin position="189"/>
        <end position="224"/>
    </location>
</feature>
<proteinExistence type="predicted"/>
<evidence type="ECO:0000313" key="6">
    <source>
        <dbReference type="Proteomes" id="UP001153069"/>
    </source>
</evidence>
<dbReference type="PANTHER" id="PTHR35709:SF1">
    <property type="entry name" value="PROTEIN PROTON GRADIENT REGULATION 5, CHLOROPLASTIC"/>
    <property type="match status" value="1"/>
</dbReference>
<evidence type="ECO:0000256" key="2">
    <source>
        <dbReference type="SAM" id="MobiDB-lite"/>
    </source>
</evidence>
<dbReference type="AlphaFoldDB" id="A0A9N8DE53"/>
<feature type="chain" id="PRO_5040462594" evidence="3">
    <location>
        <begin position="21"/>
        <end position="241"/>
    </location>
</feature>
<dbReference type="InterPro" id="IPR037497">
    <property type="entry name" value="PGR5"/>
</dbReference>
<dbReference type="PANTHER" id="PTHR35709">
    <property type="entry name" value="PROTEIN PROTON GRADIENT REGULATION 5, CHLOROPLASTIC"/>
    <property type="match status" value="1"/>
</dbReference>
<feature type="compositionally biased region" description="Low complexity" evidence="2">
    <location>
        <begin position="92"/>
        <end position="102"/>
    </location>
</feature>
<dbReference type="InterPro" id="IPR002048">
    <property type="entry name" value="EF_hand_dom"/>
</dbReference>
<accession>A0A9N8DE53</accession>
<dbReference type="EMBL" id="CAICTM010000096">
    <property type="protein sequence ID" value="CAB9501009.1"/>
    <property type="molecule type" value="Genomic_DNA"/>
</dbReference>
<keyword evidence="3" id="KW-0732">Signal</keyword>
<dbReference type="InterPro" id="IPR011992">
    <property type="entry name" value="EF-hand-dom_pair"/>
</dbReference>
<sequence length="241" mass="25997">MVRFTTQVLTVAVMLATSAAFTPSIGTLNVQHSSFPRIVPSPRTSATRLYESQLTAEVGTKAEEETVASAEPIVTQATAQEATESAAEKAAKTPAPKKAAPKNNHKEGVFSPLVVFMKEVMGDENLNKLRGKAISVHSNVIGSFVDTSDSRFGDAVLRALFRVADANNDGTISKDELQAAFQSLGFEWLQEKQVQGIFKRADTDGNGTIDMEEWVQEAPKTLRTNLTKLAKKNGSELGLLS</sequence>
<evidence type="ECO:0000259" key="4">
    <source>
        <dbReference type="PROSITE" id="PS50222"/>
    </source>
</evidence>
<dbReference type="PROSITE" id="PS50222">
    <property type="entry name" value="EF_HAND_2"/>
    <property type="match status" value="2"/>
</dbReference>
<feature type="region of interest" description="Disordered" evidence="2">
    <location>
        <begin position="78"/>
        <end position="105"/>
    </location>
</feature>